<organism evidence="2 3">
    <name type="scientific">Lecanosticta acicola</name>
    <dbReference type="NCBI Taxonomy" id="111012"/>
    <lineage>
        <taxon>Eukaryota</taxon>
        <taxon>Fungi</taxon>
        <taxon>Dikarya</taxon>
        <taxon>Ascomycota</taxon>
        <taxon>Pezizomycotina</taxon>
        <taxon>Dothideomycetes</taxon>
        <taxon>Dothideomycetidae</taxon>
        <taxon>Mycosphaerellales</taxon>
        <taxon>Mycosphaerellaceae</taxon>
        <taxon>Lecanosticta</taxon>
    </lineage>
</organism>
<feature type="compositionally biased region" description="Basic and acidic residues" evidence="1">
    <location>
        <begin position="330"/>
        <end position="340"/>
    </location>
</feature>
<protein>
    <submittedName>
        <fullName evidence="2">Uncharacterized protein</fullName>
    </submittedName>
</protein>
<dbReference type="AlphaFoldDB" id="A0AAI8YYN8"/>
<feature type="region of interest" description="Disordered" evidence="1">
    <location>
        <begin position="330"/>
        <end position="360"/>
    </location>
</feature>
<name>A0AAI8YYN8_9PEZI</name>
<keyword evidence="3" id="KW-1185">Reference proteome</keyword>
<proteinExistence type="predicted"/>
<evidence type="ECO:0000313" key="3">
    <source>
        <dbReference type="Proteomes" id="UP001296104"/>
    </source>
</evidence>
<evidence type="ECO:0000313" key="2">
    <source>
        <dbReference type="EMBL" id="CAK4010563.1"/>
    </source>
</evidence>
<gene>
    <name evidence="2" type="ORF">LECACI_7A004424</name>
</gene>
<comment type="caution">
    <text evidence="2">The sequence shown here is derived from an EMBL/GenBank/DDBJ whole genome shotgun (WGS) entry which is preliminary data.</text>
</comment>
<evidence type="ECO:0000256" key="1">
    <source>
        <dbReference type="SAM" id="MobiDB-lite"/>
    </source>
</evidence>
<dbReference type="Proteomes" id="UP001296104">
    <property type="component" value="Unassembled WGS sequence"/>
</dbReference>
<accession>A0AAI8YYN8</accession>
<sequence length="360" mass="40150">MDSTAQNTMNQIAQPQPTTIAFTPIDGAVQGRTPSLFERQQAPTIRLTPINLAIQEHWSLNLTMPPSSQALQNAHSVEDQVARFRMLLPSSHANVGSDAGVKTSQPARQPMANKMSLAFLLNDTKHTDHGEDAMDTMEGAQQTPEVSIAGQQATPQDPTFAFDTDMTDDEILASDPRVIKDMRLLQLSKSRSLTEIVQAINTRHGEQVLNLTALRGRYARALRSVAKATGETPQEVQARFVEISTAKRRKFVPRARVPPYTEGTLTDEQVLRQNPRWMAQERLLQVSKSFNLTEIAKRQAEIHGKDKALHVCTLSNRWQRAFEVVAAREGKTTEEVRREFSQTSNGAQPRRPPRKVGSSE</sequence>
<dbReference type="EMBL" id="CAVMBE010000024">
    <property type="protein sequence ID" value="CAK4010563.1"/>
    <property type="molecule type" value="Genomic_DNA"/>
</dbReference>
<reference evidence="2" key="1">
    <citation type="submission" date="2023-11" db="EMBL/GenBank/DDBJ databases">
        <authorList>
            <person name="Alioto T."/>
            <person name="Alioto T."/>
            <person name="Gomez Garrido J."/>
        </authorList>
    </citation>
    <scope>NUCLEOTIDE SEQUENCE</scope>
</reference>